<comment type="similarity">
    <text evidence="1">Belongs to the short-chain dehydrogenases/reductases (SDR) family.</text>
</comment>
<keyword evidence="2" id="KW-0560">Oxidoreductase</keyword>
<dbReference type="CDD" id="cd05233">
    <property type="entry name" value="SDR_c"/>
    <property type="match status" value="1"/>
</dbReference>
<dbReference type="PRINTS" id="PR00080">
    <property type="entry name" value="SDRFAMILY"/>
</dbReference>
<organism evidence="3 4">
    <name type="scientific">Candidatus Avipropionibacterium avicola</name>
    <dbReference type="NCBI Taxonomy" id="2840701"/>
    <lineage>
        <taxon>Bacteria</taxon>
        <taxon>Bacillati</taxon>
        <taxon>Actinomycetota</taxon>
        <taxon>Actinomycetes</taxon>
        <taxon>Propionibacteriales</taxon>
        <taxon>Propionibacteriaceae</taxon>
        <taxon>Propionibacteriaceae incertae sedis</taxon>
        <taxon>Candidatus Avipropionibacterium</taxon>
    </lineage>
</organism>
<dbReference type="Proteomes" id="UP000886842">
    <property type="component" value="Unassembled WGS sequence"/>
</dbReference>
<comment type="caution">
    <text evidence="3">The sequence shown here is derived from an EMBL/GenBank/DDBJ whole genome shotgun (WGS) entry which is preliminary data.</text>
</comment>
<name>A0A9D1GXM5_9ACTN</name>
<dbReference type="Pfam" id="PF13561">
    <property type="entry name" value="adh_short_C2"/>
    <property type="match status" value="1"/>
</dbReference>
<sequence>MTQPPADPPGGERVARFTGRVAFVTGGGHGIGAATVRRLCAEGARVVVADLDTPAAQAVADELGPDRAAAIGCDLTDAASVGSSLSFAMDHFGRLDALINVAGGSLGAPTPGQTEDEFWQASVELNLIGPSRLVRAAVPLFRASTPVGASRGSIVLVSSVNALAAWGDQAYSAAKAGLSVMAKNLAVDLGPEGIRANVVAPGTVRTRVWDSQGGPDKFAGLYPLGRVGEPTDLAAAIAFLASDDAAWITGVTLPVDGGVTAGRTKEMTALSLAAERDRLS</sequence>
<dbReference type="PROSITE" id="PS00061">
    <property type="entry name" value="ADH_SHORT"/>
    <property type="match status" value="1"/>
</dbReference>
<dbReference type="GO" id="GO:0016616">
    <property type="term" value="F:oxidoreductase activity, acting on the CH-OH group of donors, NAD or NADP as acceptor"/>
    <property type="evidence" value="ECO:0007669"/>
    <property type="project" value="TreeGrafter"/>
</dbReference>
<evidence type="ECO:0000256" key="2">
    <source>
        <dbReference type="ARBA" id="ARBA00023002"/>
    </source>
</evidence>
<dbReference type="InterPro" id="IPR002347">
    <property type="entry name" value="SDR_fam"/>
</dbReference>
<dbReference type="AlphaFoldDB" id="A0A9D1GXM5"/>
<reference evidence="3" key="1">
    <citation type="submission" date="2020-10" db="EMBL/GenBank/DDBJ databases">
        <authorList>
            <person name="Gilroy R."/>
        </authorList>
    </citation>
    <scope>NUCLEOTIDE SEQUENCE</scope>
    <source>
        <strain evidence="3">ChiGjej1B1-24693</strain>
    </source>
</reference>
<evidence type="ECO:0000256" key="1">
    <source>
        <dbReference type="ARBA" id="ARBA00006484"/>
    </source>
</evidence>
<dbReference type="EMBL" id="DVLP01000268">
    <property type="protein sequence ID" value="HIT75686.1"/>
    <property type="molecule type" value="Genomic_DNA"/>
</dbReference>
<dbReference type="GO" id="GO:0030497">
    <property type="term" value="P:fatty acid elongation"/>
    <property type="evidence" value="ECO:0007669"/>
    <property type="project" value="TreeGrafter"/>
</dbReference>
<dbReference type="PANTHER" id="PTHR42760:SF135">
    <property type="entry name" value="BLL7886 PROTEIN"/>
    <property type="match status" value="1"/>
</dbReference>
<dbReference type="PRINTS" id="PR00081">
    <property type="entry name" value="GDHRDH"/>
</dbReference>
<evidence type="ECO:0000313" key="4">
    <source>
        <dbReference type="Proteomes" id="UP000886842"/>
    </source>
</evidence>
<proteinExistence type="inferred from homology"/>
<dbReference type="FunFam" id="3.40.50.720:FF:000084">
    <property type="entry name" value="Short-chain dehydrogenase reductase"/>
    <property type="match status" value="1"/>
</dbReference>
<protein>
    <submittedName>
        <fullName evidence="3">SDR family oxidoreductase</fullName>
    </submittedName>
</protein>
<dbReference type="InterPro" id="IPR020904">
    <property type="entry name" value="Sc_DH/Rdtase_CS"/>
</dbReference>
<dbReference type="Gene3D" id="3.40.50.720">
    <property type="entry name" value="NAD(P)-binding Rossmann-like Domain"/>
    <property type="match status" value="1"/>
</dbReference>
<evidence type="ECO:0000313" key="3">
    <source>
        <dbReference type="EMBL" id="HIT75686.1"/>
    </source>
</evidence>
<gene>
    <name evidence="3" type="ORF">IAA98_08885</name>
</gene>
<dbReference type="PANTHER" id="PTHR42760">
    <property type="entry name" value="SHORT-CHAIN DEHYDROGENASES/REDUCTASES FAMILY MEMBER"/>
    <property type="match status" value="1"/>
</dbReference>
<dbReference type="SUPFAM" id="SSF51735">
    <property type="entry name" value="NAD(P)-binding Rossmann-fold domains"/>
    <property type="match status" value="1"/>
</dbReference>
<accession>A0A9D1GXM5</accession>
<dbReference type="InterPro" id="IPR036291">
    <property type="entry name" value="NAD(P)-bd_dom_sf"/>
</dbReference>
<reference evidence="3" key="2">
    <citation type="journal article" date="2021" name="PeerJ">
        <title>Extensive microbial diversity within the chicken gut microbiome revealed by metagenomics and culture.</title>
        <authorList>
            <person name="Gilroy R."/>
            <person name="Ravi A."/>
            <person name="Getino M."/>
            <person name="Pursley I."/>
            <person name="Horton D.L."/>
            <person name="Alikhan N.F."/>
            <person name="Baker D."/>
            <person name="Gharbi K."/>
            <person name="Hall N."/>
            <person name="Watson M."/>
            <person name="Adriaenssens E.M."/>
            <person name="Foster-Nyarko E."/>
            <person name="Jarju S."/>
            <person name="Secka A."/>
            <person name="Antonio M."/>
            <person name="Oren A."/>
            <person name="Chaudhuri R.R."/>
            <person name="La Ragione R."/>
            <person name="Hildebrand F."/>
            <person name="Pallen M.J."/>
        </authorList>
    </citation>
    <scope>NUCLEOTIDE SEQUENCE</scope>
    <source>
        <strain evidence="3">ChiGjej1B1-24693</strain>
    </source>
</reference>